<evidence type="ECO:0000313" key="1">
    <source>
        <dbReference type="EMBL" id="NMO00486.1"/>
    </source>
</evidence>
<accession>A0A848KP82</accession>
<comment type="caution">
    <text evidence="1">The sequence shown here is derived from an EMBL/GenBank/DDBJ whole genome shotgun (WGS) entry which is preliminary data.</text>
</comment>
<sequence>MSYDIAAFDVRVAPREPDEFVGWYEDVMDDETEPGGVDPSSALGRWCALMQNEFPDGGGDDDGGPAADYSSSYPALVYVAGGWGDAEEIRAASLRYARSEAVGVFALSDDVPALWWPDGSGGLELIHEF</sequence>
<proteinExistence type="predicted"/>
<organism evidence="1 2">
    <name type="scientific">Gordonia asplenii</name>
    <dbReference type="NCBI Taxonomy" id="2725283"/>
    <lineage>
        <taxon>Bacteria</taxon>
        <taxon>Bacillati</taxon>
        <taxon>Actinomycetota</taxon>
        <taxon>Actinomycetes</taxon>
        <taxon>Mycobacteriales</taxon>
        <taxon>Gordoniaceae</taxon>
        <taxon>Gordonia</taxon>
    </lineage>
</organism>
<dbReference type="Proteomes" id="UP000550729">
    <property type="component" value="Unassembled WGS sequence"/>
</dbReference>
<evidence type="ECO:0000313" key="2">
    <source>
        <dbReference type="Proteomes" id="UP000550729"/>
    </source>
</evidence>
<dbReference type="RefSeq" id="WP_170193003.1">
    <property type="nucleotide sequence ID" value="NZ_JABBNB010000004.1"/>
</dbReference>
<reference evidence="1 2" key="1">
    <citation type="submission" date="2020-04" db="EMBL/GenBank/DDBJ databases">
        <title>Gordonia sp. nov. TBRC 11910.</title>
        <authorList>
            <person name="Suriyachadkun C."/>
        </authorList>
    </citation>
    <scope>NUCLEOTIDE SEQUENCE [LARGE SCALE GENOMIC DNA]</scope>
    <source>
        <strain evidence="1 2">TBRC 11910</strain>
    </source>
</reference>
<dbReference type="AlphaFoldDB" id="A0A848KP82"/>
<dbReference type="EMBL" id="JABBNB010000004">
    <property type="protein sequence ID" value="NMO00486.1"/>
    <property type="molecule type" value="Genomic_DNA"/>
</dbReference>
<protein>
    <submittedName>
        <fullName evidence="1">Uncharacterized protein</fullName>
    </submittedName>
</protein>
<name>A0A848KP82_9ACTN</name>
<keyword evidence="2" id="KW-1185">Reference proteome</keyword>
<gene>
    <name evidence="1" type="ORF">HH308_04565</name>
</gene>